<dbReference type="InterPro" id="IPR036388">
    <property type="entry name" value="WH-like_DNA-bd_sf"/>
</dbReference>
<dbReference type="GO" id="GO:1901135">
    <property type="term" value="P:carbohydrate derivative metabolic process"/>
    <property type="evidence" value="ECO:0007669"/>
    <property type="project" value="InterPro"/>
</dbReference>
<dbReference type="Gene3D" id="3.40.50.10490">
    <property type="entry name" value="Glucose-6-phosphate isomerase like protein, domain 1"/>
    <property type="match status" value="1"/>
</dbReference>
<dbReference type="OrthoDB" id="257751at2"/>
<dbReference type="PANTHER" id="PTHR30514:SF1">
    <property type="entry name" value="HTH-TYPE TRANSCRIPTIONAL REGULATOR HEXR-RELATED"/>
    <property type="match status" value="1"/>
</dbReference>
<dbReference type="EMBL" id="VHSG01000004">
    <property type="protein sequence ID" value="TQV85251.1"/>
    <property type="molecule type" value="Genomic_DNA"/>
</dbReference>
<dbReference type="Pfam" id="PF01418">
    <property type="entry name" value="HTH_6"/>
    <property type="match status" value="1"/>
</dbReference>
<keyword evidence="1" id="KW-0805">Transcription regulation</keyword>
<protein>
    <submittedName>
        <fullName evidence="6">Transcriptional regulator HexR</fullName>
    </submittedName>
</protein>
<dbReference type="CDD" id="cd05013">
    <property type="entry name" value="SIS_RpiR"/>
    <property type="match status" value="1"/>
</dbReference>
<dbReference type="NCBIfam" id="NF008451">
    <property type="entry name" value="PRK11302.1"/>
    <property type="match status" value="1"/>
</dbReference>
<dbReference type="PANTHER" id="PTHR30514">
    <property type="entry name" value="GLUCOKINASE"/>
    <property type="match status" value="1"/>
</dbReference>
<dbReference type="InterPro" id="IPR046348">
    <property type="entry name" value="SIS_dom_sf"/>
</dbReference>
<comment type="caution">
    <text evidence="6">The sequence shown here is derived from an EMBL/GenBank/DDBJ whole genome shotgun (WGS) entry which is preliminary data.</text>
</comment>
<organism evidence="6 7">
    <name type="scientific">Exilibacterium tricleocarpae</name>
    <dbReference type="NCBI Taxonomy" id="2591008"/>
    <lineage>
        <taxon>Bacteria</taxon>
        <taxon>Pseudomonadati</taxon>
        <taxon>Pseudomonadota</taxon>
        <taxon>Gammaproteobacteria</taxon>
        <taxon>Cellvibrionales</taxon>
        <taxon>Cellvibrionaceae</taxon>
        <taxon>Exilibacterium</taxon>
    </lineage>
</organism>
<evidence type="ECO:0000256" key="2">
    <source>
        <dbReference type="ARBA" id="ARBA00023125"/>
    </source>
</evidence>
<evidence type="ECO:0000259" key="4">
    <source>
        <dbReference type="PROSITE" id="PS51071"/>
    </source>
</evidence>
<dbReference type="InterPro" id="IPR047640">
    <property type="entry name" value="RpiR-like"/>
</dbReference>
<dbReference type="Pfam" id="PF01380">
    <property type="entry name" value="SIS"/>
    <property type="match status" value="1"/>
</dbReference>
<evidence type="ECO:0000256" key="3">
    <source>
        <dbReference type="ARBA" id="ARBA00023163"/>
    </source>
</evidence>
<name>A0A545U6Y5_9GAMM</name>
<keyword evidence="2" id="KW-0238">DNA-binding</keyword>
<evidence type="ECO:0000313" key="6">
    <source>
        <dbReference type="EMBL" id="TQV85251.1"/>
    </source>
</evidence>
<evidence type="ECO:0000256" key="1">
    <source>
        <dbReference type="ARBA" id="ARBA00023015"/>
    </source>
</evidence>
<gene>
    <name evidence="6" type="primary">hexR</name>
    <name evidence="6" type="ORF">FKG94_03440</name>
</gene>
<dbReference type="RefSeq" id="WP_142902798.1">
    <property type="nucleotide sequence ID" value="NZ_ML660088.1"/>
</dbReference>
<dbReference type="Proteomes" id="UP000319732">
    <property type="component" value="Unassembled WGS sequence"/>
</dbReference>
<feature type="domain" description="SIS" evidence="5">
    <location>
        <begin position="121"/>
        <end position="261"/>
    </location>
</feature>
<dbReference type="InterPro" id="IPR001347">
    <property type="entry name" value="SIS_dom"/>
</dbReference>
<dbReference type="GO" id="GO:0003677">
    <property type="term" value="F:DNA binding"/>
    <property type="evidence" value="ECO:0007669"/>
    <property type="project" value="UniProtKB-KW"/>
</dbReference>
<dbReference type="PROSITE" id="PS51464">
    <property type="entry name" value="SIS"/>
    <property type="match status" value="1"/>
</dbReference>
<keyword evidence="7" id="KW-1185">Reference proteome</keyword>
<evidence type="ECO:0000259" key="5">
    <source>
        <dbReference type="PROSITE" id="PS51464"/>
    </source>
</evidence>
<dbReference type="SUPFAM" id="SSF53697">
    <property type="entry name" value="SIS domain"/>
    <property type="match status" value="1"/>
</dbReference>
<sequence>MGILQTLQTQLQTLSNAERRIAEIVLAEPASVIHTSTASLARRAQVSDPTVARFCRSLGCSGFPAFKVLLAQHLARGAPYLSRAVSAGDSTDGYINKLIDATQAGLEAVRTQIDRSAVEQAVAALTRARRLEIYGMGAGAAIAQDAQHKFFRLGKPVIAYEDNLKQRMAAATAEGDTAIVLLSFTGRTTALLEVAEIARQSSAVCLAITAPDSPLAARCQHAITVDTSWEDTTLYTPMTSRMAFLAVVDILATGVALQLGDRIAPRLRRVKESLLATKTDK</sequence>
<dbReference type="GO" id="GO:0003700">
    <property type="term" value="F:DNA-binding transcription factor activity"/>
    <property type="evidence" value="ECO:0007669"/>
    <property type="project" value="InterPro"/>
</dbReference>
<dbReference type="SUPFAM" id="SSF46689">
    <property type="entry name" value="Homeodomain-like"/>
    <property type="match status" value="1"/>
</dbReference>
<dbReference type="InterPro" id="IPR009057">
    <property type="entry name" value="Homeodomain-like_sf"/>
</dbReference>
<dbReference type="InterPro" id="IPR000281">
    <property type="entry name" value="HTH_RpiR"/>
</dbReference>
<dbReference type="Gene3D" id="1.10.10.10">
    <property type="entry name" value="Winged helix-like DNA-binding domain superfamily/Winged helix DNA-binding domain"/>
    <property type="match status" value="1"/>
</dbReference>
<reference evidence="6 7" key="1">
    <citation type="submission" date="2019-06" db="EMBL/GenBank/DDBJ databases">
        <title>Whole genome sequence for Cellvibrionaceae sp. R142.</title>
        <authorList>
            <person name="Wang G."/>
        </authorList>
    </citation>
    <scope>NUCLEOTIDE SEQUENCE [LARGE SCALE GENOMIC DNA]</scope>
    <source>
        <strain evidence="6 7">R142</strain>
    </source>
</reference>
<feature type="domain" description="HTH rpiR-type" evidence="4">
    <location>
        <begin position="1"/>
        <end position="77"/>
    </location>
</feature>
<evidence type="ECO:0000313" key="7">
    <source>
        <dbReference type="Proteomes" id="UP000319732"/>
    </source>
</evidence>
<dbReference type="PROSITE" id="PS51071">
    <property type="entry name" value="HTH_RPIR"/>
    <property type="match status" value="1"/>
</dbReference>
<accession>A0A545U6Y5</accession>
<dbReference type="AlphaFoldDB" id="A0A545U6Y5"/>
<dbReference type="InterPro" id="IPR035472">
    <property type="entry name" value="RpiR-like_SIS"/>
</dbReference>
<dbReference type="GO" id="GO:0097367">
    <property type="term" value="F:carbohydrate derivative binding"/>
    <property type="evidence" value="ECO:0007669"/>
    <property type="project" value="InterPro"/>
</dbReference>
<proteinExistence type="predicted"/>
<keyword evidence="3" id="KW-0804">Transcription</keyword>